<keyword evidence="10" id="KW-1185">Reference proteome</keyword>
<keyword evidence="2 4" id="KW-0436">Ligase</keyword>
<evidence type="ECO:0000256" key="1">
    <source>
        <dbReference type="ARBA" id="ARBA00010871"/>
    </source>
</evidence>
<dbReference type="InterPro" id="IPR011095">
    <property type="entry name" value="Dala_Dala_lig_C"/>
</dbReference>
<accession>A0A1D8B350</accession>
<feature type="active site" evidence="5">
    <location>
        <position position="17"/>
    </location>
</feature>
<name>A0A1D8B350_9ACTO</name>
<comment type="subcellular location">
    <subcellularLocation>
        <location evidence="4">Cytoplasm</location>
    </subcellularLocation>
</comment>
<comment type="function">
    <text evidence="4">Cell wall formation.</text>
</comment>
<dbReference type="PANTHER" id="PTHR23132">
    <property type="entry name" value="D-ALANINE--D-ALANINE LIGASE"/>
    <property type="match status" value="1"/>
</dbReference>
<keyword evidence="4" id="KW-0573">Peptidoglycan synthesis</keyword>
<dbReference type="Pfam" id="PF01820">
    <property type="entry name" value="Dala_Dala_lig_N"/>
    <property type="match status" value="1"/>
</dbReference>
<dbReference type="OrthoDB" id="9813261at2"/>
<dbReference type="InterPro" id="IPR016185">
    <property type="entry name" value="PreATP-grasp_dom_sf"/>
</dbReference>
<feature type="active site" evidence="5">
    <location>
        <position position="288"/>
    </location>
</feature>
<protein>
    <recommendedName>
        <fullName evidence="4">D-alanine--D-alanine ligase</fullName>
        <ecNumber evidence="4">6.3.2.4</ecNumber>
    </recommendedName>
    <alternativeName>
        <fullName evidence="4">D-Ala-D-Ala ligase</fullName>
    </alternativeName>
    <alternativeName>
        <fullName evidence="4">D-alanylalanine synthetase</fullName>
    </alternativeName>
</protein>
<dbReference type="GO" id="GO:0008360">
    <property type="term" value="P:regulation of cell shape"/>
    <property type="evidence" value="ECO:0007669"/>
    <property type="project" value="UniProtKB-KW"/>
</dbReference>
<dbReference type="PIRSF" id="PIRSF039102">
    <property type="entry name" value="Ddl/VanB"/>
    <property type="match status" value="1"/>
</dbReference>
<dbReference type="UniPathway" id="UPA00219"/>
<evidence type="ECO:0000256" key="5">
    <source>
        <dbReference type="PIRSR" id="PIRSR039102-1"/>
    </source>
</evidence>
<dbReference type="PANTHER" id="PTHR23132:SF23">
    <property type="entry name" value="D-ALANINE--D-ALANINE LIGASE B"/>
    <property type="match status" value="1"/>
</dbReference>
<evidence type="ECO:0000313" key="10">
    <source>
        <dbReference type="Proteomes" id="UP000095214"/>
    </source>
</evidence>
<keyword evidence="6" id="KW-0460">Magnesium</keyword>
<comment type="similarity">
    <text evidence="1 4">Belongs to the D-alanine--D-alanine ligase family.</text>
</comment>
<dbReference type="GO" id="GO:0009252">
    <property type="term" value="P:peptidoglycan biosynthetic process"/>
    <property type="evidence" value="ECO:0007669"/>
    <property type="project" value="UniProtKB-UniRule"/>
</dbReference>
<dbReference type="KEGG" id="phon:BH719_06590"/>
<organism evidence="9 10">
    <name type="scientific">Pauljensenia hongkongensis</name>
    <dbReference type="NCBI Taxonomy" id="178339"/>
    <lineage>
        <taxon>Bacteria</taxon>
        <taxon>Bacillati</taxon>
        <taxon>Actinomycetota</taxon>
        <taxon>Actinomycetes</taxon>
        <taxon>Actinomycetales</taxon>
        <taxon>Actinomycetaceae</taxon>
        <taxon>Pauljensenia</taxon>
    </lineage>
</organism>
<evidence type="ECO:0000259" key="8">
    <source>
        <dbReference type="PROSITE" id="PS50975"/>
    </source>
</evidence>
<dbReference type="Gene3D" id="3.30.1490.20">
    <property type="entry name" value="ATP-grasp fold, A domain"/>
    <property type="match status" value="1"/>
</dbReference>
<dbReference type="GO" id="GO:0005737">
    <property type="term" value="C:cytoplasm"/>
    <property type="evidence" value="ECO:0007669"/>
    <property type="project" value="UniProtKB-SubCell"/>
</dbReference>
<keyword evidence="4" id="KW-0133">Cell shape</keyword>
<keyword evidence="6" id="KW-0464">Manganese</keyword>
<evidence type="ECO:0000256" key="2">
    <source>
        <dbReference type="ARBA" id="ARBA00022598"/>
    </source>
</evidence>
<dbReference type="InterPro" id="IPR011127">
    <property type="entry name" value="Dala_Dala_lig_N"/>
</dbReference>
<keyword evidence="7" id="KW-0067">ATP-binding</keyword>
<feature type="domain" description="ATP-grasp" evidence="8">
    <location>
        <begin position="103"/>
        <end position="311"/>
    </location>
</feature>
<dbReference type="NCBIfam" id="NF002378">
    <property type="entry name" value="PRK01372.1"/>
    <property type="match status" value="1"/>
</dbReference>
<dbReference type="EC" id="6.3.2.4" evidence="4"/>
<feature type="binding site" evidence="6">
    <location>
        <position position="279"/>
    </location>
    <ligand>
        <name>Mg(2+)</name>
        <dbReference type="ChEBI" id="CHEBI:18420"/>
        <label>2</label>
    </ligand>
</feature>
<gene>
    <name evidence="4" type="primary">ddl</name>
    <name evidence="9" type="ORF">BH719_06590</name>
</gene>
<dbReference type="AlphaFoldDB" id="A0A1D8B350"/>
<dbReference type="Proteomes" id="UP000095214">
    <property type="component" value="Chromosome"/>
</dbReference>
<dbReference type="SUPFAM" id="SSF56059">
    <property type="entry name" value="Glutathione synthetase ATP-binding domain-like"/>
    <property type="match status" value="1"/>
</dbReference>
<dbReference type="InterPro" id="IPR005905">
    <property type="entry name" value="D_ala_D_ala"/>
</dbReference>
<dbReference type="Pfam" id="PF07478">
    <property type="entry name" value="Dala_Dala_lig_C"/>
    <property type="match status" value="1"/>
</dbReference>
<feature type="binding site" evidence="6">
    <location>
        <position position="264"/>
    </location>
    <ligand>
        <name>Mg(2+)</name>
        <dbReference type="ChEBI" id="CHEBI:18420"/>
        <label>1</label>
    </ligand>
</feature>
<reference evidence="9 10" key="1">
    <citation type="submission" date="2016-09" db="EMBL/GenBank/DDBJ databases">
        <title>Complete genome sequence of Actinomyces hongkongensis HKU8.</title>
        <authorList>
            <person name="Gao Y.-X."/>
            <person name="Zhou Y.-Y."/>
            <person name="Xie Y."/>
            <person name="Wang M."/>
            <person name="Wang S.-J."/>
            <person name="Shen S.-G."/>
        </authorList>
    </citation>
    <scope>NUCLEOTIDE SEQUENCE [LARGE SCALE GENOMIC DNA]</scope>
    <source>
        <strain evidence="9 10">HKU8</strain>
    </source>
</reference>
<keyword evidence="3 4" id="KW-0961">Cell wall biogenesis/degradation</keyword>
<evidence type="ECO:0000256" key="4">
    <source>
        <dbReference type="HAMAP-Rule" id="MF_00047"/>
    </source>
</evidence>
<dbReference type="InterPro" id="IPR011761">
    <property type="entry name" value="ATP-grasp"/>
</dbReference>
<dbReference type="GO" id="GO:0008716">
    <property type="term" value="F:D-alanine-D-alanine ligase activity"/>
    <property type="evidence" value="ECO:0007669"/>
    <property type="project" value="UniProtKB-UniRule"/>
</dbReference>
<dbReference type="PROSITE" id="PS50975">
    <property type="entry name" value="ATP_GRASP"/>
    <property type="match status" value="1"/>
</dbReference>
<dbReference type="GO" id="GO:0005524">
    <property type="term" value="F:ATP binding"/>
    <property type="evidence" value="ECO:0007669"/>
    <property type="project" value="UniProtKB-UniRule"/>
</dbReference>
<comment type="cofactor">
    <cofactor evidence="6">
        <name>Mg(2+)</name>
        <dbReference type="ChEBI" id="CHEBI:18420"/>
    </cofactor>
    <cofactor evidence="6">
        <name>Mn(2+)</name>
        <dbReference type="ChEBI" id="CHEBI:29035"/>
    </cofactor>
    <text evidence="6">Binds 2 magnesium or manganese ions per subunit.</text>
</comment>
<dbReference type="InterPro" id="IPR013815">
    <property type="entry name" value="ATP_grasp_subdomain_1"/>
</dbReference>
<keyword evidence="6" id="KW-0479">Metal-binding</keyword>
<dbReference type="RefSeq" id="WP_009744038.1">
    <property type="nucleotide sequence ID" value="NZ_CP017298.1"/>
</dbReference>
<dbReference type="EMBL" id="CP017298">
    <property type="protein sequence ID" value="AOS47552.1"/>
    <property type="molecule type" value="Genomic_DNA"/>
</dbReference>
<keyword evidence="7" id="KW-0547">Nucleotide-binding</keyword>
<keyword evidence="4" id="KW-0963">Cytoplasm</keyword>
<comment type="pathway">
    <text evidence="4">Cell wall biogenesis; peptidoglycan biosynthesis.</text>
</comment>
<dbReference type="STRING" id="178339.BH719_06590"/>
<feature type="active site" evidence="5">
    <location>
        <position position="153"/>
    </location>
</feature>
<sequence length="323" mass="34111">MATPTKVLIIAGGLTHERDVSVRSGRRVANILTRAGFVVRITDVNDTLVSTIASFQPNVVWPLVHGSIGEDGSLQTLLESLGIPFVGSASVQSMLASNKPTAKALLASAGMPTPGWFSLPQALFRQVGATNVLSAIEHGVSFPVVIKPTDGGSALGLSTAHNAEELRTAMVDAFAYGQKLMVEQRIDGRDVAVSVVDLGDGPIALPPVEISTDGGRYDYDARYTTDETEYFVPARLESNALADLRAAAIEAHTALGLRHLSRIDFVIDEDGTCWFIDANVAPGMTDTSLLPQAAEAADDYSFAAFCKEVVDFVASTGGNSTSE</sequence>
<dbReference type="GO" id="GO:0046872">
    <property type="term" value="F:metal ion binding"/>
    <property type="evidence" value="ECO:0007669"/>
    <property type="project" value="UniProtKB-KW"/>
</dbReference>
<evidence type="ECO:0000313" key="9">
    <source>
        <dbReference type="EMBL" id="AOS47552.1"/>
    </source>
</evidence>
<evidence type="ECO:0000256" key="3">
    <source>
        <dbReference type="ARBA" id="ARBA00023316"/>
    </source>
</evidence>
<dbReference type="Gene3D" id="3.40.50.20">
    <property type="match status" value="1"/>
</dbReference>
<dbReference type="SUPFAM" id="SSF52440">
    <property type="entry name" value="PreATP-grasp domain"/>
    <property type="match status" value="1"/>
</dbReference>
<evidence type="ECO:0000256" key="6">
    <source>
        <dbReference type="PIRSR" id="PIRSR039102-3"/>
    </source>
</evidence>
<proteinExistence type="inferred from homology"/>
<comment type="catalytic activity">
    <reaction evidence="4">
        <text>2 D-alanine + ATP = D-alanyl-D-alanine + ADP + phosphate + H(+)</text>
        <dbReference type="Rhea" id="RHEA:11224"/>
        <dbReference type="ChEBI" id="CHEBI:15378"/>
        <dbReference type="ChEBI" id="CHEBI:30616"/>
        <dbReference type="ChEBI" id="CHEBI:43474"/>
        <dbReference type="ChEBI" id="CHEBI:57416"/>
        <dbReference type="ChEBI" id="CHEBI:57822"/>
        <dbReference type="ChEBI" id="CHEBI:456216"/>
        <dbReference type="EC" id="6.3.2.4"/>
    </reaction>
</comment>
<dbReference type="HAMAP" id="MF_00047">
    <property type="entry name" value="Dala_Dala_lig"/>
    <property type="match status" value="1"/>
</dbReference>
<dbReference type="GO" id="GO:0071555">
    <property type="term" value="P:cell wall organization"/>
    <property type="evidence" value="ECO:0007669"/>
    <property type="project" value="UniProtKB-KW"/>
</dbReference>
<dbReference type="Gene3D" id="3.30.470.20">
    <property type="entry name" value="ATP-grasp fold, B domain"/>
    <property type="match status" value="1"/>
</dbReference>
<evidence type="ECO:0000256" key="7">
    <source>
        <dbReference type="PROSITE-ProRule" id="PRU00409"/>
    </source>
</evidence>